<dbReference type="Gene3D" id="3.30.930.10">
    <property type="entry name" value="Bira Bifunctional Protein, Domain 2"/>
    <property type="match status" value="1"/>
</dbReference>
<evidence type="ECO:0000313" key="3">
    <source>
        <dbReference type="EMBL" id="SUZ61931.1"/>
    </source>
</evidence>
<dbReference type="PROSITE" id="PS51733">
    <property type="entry name" value="BPL_LPL_CATALYTIC"/>
    <property type="match status" value="1"/>
</dbReference>
<feature type="domain" description="BPL/LPL catalytic" evidence="2">
    <location>
        <begin position="5"/>
        <end position="195"/>
    </location>
</feature>
<dbReference type="InterPro" id="IPR045864">
    <property type="entry name" value="aa-tRNA-synth_II/BPL/LPL"/>
</dbReference>
<dbReference type="GO" id="GO:0005737">
    <property type="term" value="C:cytoplasm"/>
    <property type="evidence" value="ECO:0007669"/>
    <property type="project" value="TreeGrafter"/>
</dbReference>
<sequence length="255" mass="28997">MIFTQLIQTNLRTKELGKYIEYYNRLESTNNEAWELIEEGSQHGTVIVTDNQTKGKGRRDNLWIMVAGKGLAFSLIIEKQYPYTCAGLISLATGISVVESLNKRGVETKLKWPNDIFAGEKKLGGILCETKIIKNKIEKIVIGVGINVNEKISEHPENIRDHLTTMLEISNHAHQRELIAAEFLNSIERLLYELSDKPEQIIDKWLNNCLHVNEKISFYENTKIIEGVFCGLDINGFAKIEMNNKIKTYGSLSLI</sequence>
<dbReference type="PANTHER" id="PTHR12835">
    <property type="entry name" value="BIOTIN PROTEIN LIGASE"/>
    <property type="match status" value="1"/>
</dbReference>
<dbReference type="Pfam" id="PF03099">
    <property type="entry name" value="BPL_LplA_LipB"/>
    <property type="match status" value="1"/>
</dbReference>
<organism evidence="3">
    <name type="scientific">marine metagenome</name>
    <dbReference type="NCBI Taxonomy" id="408172"/>
    <lineage>
        <taxon>unclassified sequences</taxon>
        <taxon>metagenomes</taxon>
        <taxon>ecological metagenomes</taxon>
    </lineage>
</organism>
<dbReference type="NCBIfam" id="TIGR00121">
    <property type="entry name" value="birA_ligase"/>
    <property type="match status" value="1"/>
</dbReference>
<proteinExistence type="predicted"/>
<evidence type="ECO:0000259" key="2">
    <source>
        <dbReference type="PROSITE" id="PS51733"/>
    </source>
</evidence>
<dbReference type="GO" id="GO:0004077">
    <property type="term" value="F:biotin--[biotin carboxyl-carrier protein] ligase activity"/>
    <property type="evidence" value="ECO:0007669"/>
    <property type="project" value="InterPro"/>
</dbReference>
<dbReference type="AlphaFoldDB" id="A0A381P4T3"/>
<name>A0A381P4T3_9ZZZZ</name>
<reference evidence="3" key="1">
    <citation type="submission" date="2018-05" db="EMBL/GenBank/DDBJ databases">
        <authorList>
            <person name="Lanie J.A."/>
            <person name="Ng W.-L."/>
            <person name="Kazmierczak K.M."/>
            <person name="Andrzejewski T.M."/>
            <person name="Davidsen T.M."/>
            <person name="Wayne K.J."/>
            <person name="Tettelin H."/>
            <person name="Glass J.I."/>
            <person name="Rusch D."/>
            <person name="Podicherti R."/>
            <person name="Tsui H.-C.T."/>
            <person name="Winkler M.E."/>
        </authorList>
    </citation>
    <scope>NUCLEOTIDE SEQUENCE</scope>
</reference>
<dbReference type="EMBL" id="UINC01000836">
    <property type="protein sequence ID" value="SUZ61931.1"/>
    <property type="molecule type" value="Genomic_DNA"/>
</dbReference>
<dbReference type="InterPro" id="IPR004408">
    <property type="entry name" value="Biotin_CoA_COase_ligase"/>
</dbReference>
<gene>
    <name evidence="3" type="ORF">METZ01_LOCUS14785</name>
</gene>
<dbReference type="InterPro" id="IPR004143">
    <property type="entry name" value="BPL_LPL_catalytic"/>
</dbReference>
<dbReference type="CDD" id="cd16442">
    <property type="entry name" value="BPL"/>
    <property type="match status" value="1"/>
</dbReference>
<keyword evidence="1" id="KW-0436">Ligase</keyword>
<evidence type="ECO:0000256" key="1">
    <source>
        <dbReference type="ARBA" id="ARBA00022598"/>
    </source>
</evidence>
<dbReference type="PANTHER" id="PTHR12835:SF5">
    <property type="entry name" value="BIOTIN--PROTEIN LIGASE"/>
    <property type="match status" value="1"/>
</dbReference>
<dbReference type="SUPFAM" id="SSF55681">
    <property type="entry name" value="Class II aaRS and biotin synthetases"/>
    <property type="match status" value="1"/>
</dbReference>
<accession>A0A381P4T3</accession>
<protein>
    <recommendedName>
        <fullName evidence="2">BPL/LPL catalytic domain-containing protein</fullName>
    </recommendedName>
</protein>